<evidence type="ECO:0000313" key="10">
    <source>
        <dbReference type="EMBL" id="NGY06172.1"/>
    </source>
</evidence>
<name>A0A6M2BU19_9GAMM</name>
<feature type="short sequence motif" description="'KMSKS' region" evidence="8">
    <location>
        <begin position="203"/>
        <end position="207"/>
    </location>
</feature>
<evidence type="ECO:0000256" key="5">
    <source>
        <dbReference type="ARBA" id="ARBA00022917"/>
    </source>
</evidence>
<dbReference type="GO" id="GO:0006436">
    <property type="term" value="P:tryptophanyl-tRNA aminoacylation"/>
    <property type="evidence" value="ECO:0007669"/>
    <property type="project" value="UniProtKB-UniRule"/>
</dbReference>
<keyword evidence="6 8" id="KW-0030">Aminoacyl-tRNA synthetase</keyword>
<comment type="similarity">
    <text evidence="1 8 9">Belongs to the class-I aminoacyl-tRNA synthetase family.</text>
</comment>
<feature type="binding site" evidence="8">
    <location>
        <position position="143"/>
    </location>
    <ligand>
        <name>L-tryptophan</name>
        <dbReference type="ChEBI" id="CHEBI:57912"/>
    </ligand>
</feature>
<dbReference type="RefSeq" id="WP_166259165.1">
    <property type="nucleotide sequence ID" value="NZ_JAAMOW010000008.1"/>
</dbReference>
<comment type="caution">
    <text evidence="10">The sequence shown here is derived from an EMBL/GenBank/DDBJ whole genome shotgun (WGS) entry which is preliminary data.</text>
</comment>
<dbReference type="PANTHER" id="PTHR43766">
    <property type="entry name" value="TRYPTOPHAN--TRNA LIGASE, MITOCHONDRIAL"/>
    <property type="match status" value="1"/>
</dbReference>
<keyword evidence="4 8" id="KW-0067">ATP-binding</keyword>
<evidence type="ECO:0000256" key="6">
    <source>
        <dbReference type="ARBA" id="ARBA00023146"/>
    </source>
</evidence>
<accession>A0A6M2BU19</accession>
<evidence type="ECO:0000256" key="7">
    <source>
        <dbReference type="ARBA" id="ARBA00049929"/>
    </source>
</evidence>
<keyword evidence="5 8" id="KW-0648">Protein biosynthesis</keyword>
<evidence type="ECO:0000256" key="2">
    <source>
        <dbReference type="ARBA" id="ARBA00022598"/>
    </source>
</evidence>
<feature type="binding site" evidence="8">
    <location>
        <position position="194"/>
    </location>
    <ligand>
        <name>ATP</name>
        <dbReference type="ChEBI" id="CHEBI:30616"/>
    </ligand>
</feature>
<dbReference type="GO" id="GO:0005524">
    <property type="term" value="F:ATP binding"/>
    <property type="evidence" value="ECO:0007669"/>
    <property type="project" value="UniProtKB-UniRule"/>
</dbReference>
<keyword evidence="2 8" id="KW-0436">Ligase</keyword>
<dbReference type="AlphaFoldDB" id="A0A6M2BU19"/>
<keyword evidence="8" id="KW-0963">Cytoplasm</keyword>
<feature type="short sequence motif" description="'HIGH' region" evidence="8">
    <location>
        <begin position="20"/>
        <end position="28"/>
    </location>
</feature>
<evidence type="ECO:0000256" key="4">
    <source>
        <dbReference type="ARBA" id="ARBA00022840"/>
    </source>
</evidence>
<dbReference type="Proteomes" id="UP000472676">
    <property type="component" value="Unassembled WGS sequence"/>
</dbReference>
<evidence type="ECO:0000256" key="3">
    <source>
        <dbReference type="ARBA" id="ARBA00022741"/>
    </source>
</evidence>
<feature type="binding site" evidence="8">
    <location>
        <begin position="155"/>
        <end position="157"/>
    </location>
    <ligand>
        <name>ATP</name>
        <dbReference type="ChEBI" id="CHEBI:30616"/>
    </ligand>
</feature>
<sequence>MTLNTKPASGKPVVLSGIQPSGRLTIGNYLGALKNWVQLNDRFDCYYMLVDLHAITVRQDPKVLRERCYEFLALYIACGLDPAHNTLFVQSHVPAHSRLTWILNCYTQMGELNRMTQFKDKSAKHADNINAGLFDYPVLMAADILLYQAQQVPVGDDQKQHLELTRDVAMRFNNVHGPVFTVPEPMIPPVGARIMGLQEPTRKMSKSDDAETNAIYLLDEPDVITRKLKRAVTDLGNEIRYDIAEKPGVTNLMSILSATTGESFDAIVERYNGQGYGKFKQACADAVVECLKPVQEKYRAVRDDTEGLRKVLRAGAEAASAKADATLLQVHEALGFIPQ</sequence>
<comment type="catalytic activity">
    <reaction evidence="7 8">
        <text>tRNA(Trp) + L-tryptophan + ATP = L-tryptophyl-tRNA(Trp) + AMP + diphosphate + H(+)</text>
        <dbReference type="Rhea" id="RHEA:24080"/>
        <dbReference type="Rhea" id="RHEA-COMP:9671"/>
        <dbReference type="Rhea" id="RHEA-COMP:9705"/>
        <dbReference type="ChEBI" id="CHEBI:15378"/>
        <dbReference type="ChEBI" id="CHEBI:30616"/>
        <dbReference type="ChEBI" id="CHEBI:33019"/>
        <dbReference type="ChEBI" id="CHEBI:57912"/>
        <dbReference type="ChEBI" id="CHEBI:78442"/>
        <dbReference type="ChEBI" id="CHEBI:78535"/>
        <dbReference type="ChEBI" id="CHEBI:456215"/>
        <dbReference type="EC" id="6.1.1.2"/>
    </reaction>
</comment>
<protein>
    <recommendedName>
        <fullName evidence="8">Tryptophan--tRNA ligase</fullName>
        <ecNumber evidence="8">6.1.1.2</ecNumber>
    </recommendedName>
    <alternativeName>
        <fullName evidence="8">Tryptophanyl-tRNA synthetase</fullName>
        <shortName evidence="8">TrpRS</shortName>
    </alternativeName>
</protein>
<feature type="binding site" evidence="8">
    <location>
        <begin position="27"/>
        <end position="28"/>
    </location>
    <ligand>
        <name>ATP</name>
        <dbReference type="ChEBI" id="CHEBI:30616"/>
    </ligand>
</feature>
<comment type="subunit">
    <text evidence="8">Homodimer.</text>
</comment>
<dbReference type="InterPro" id="IPR001412">
    <property type="entry name" value="aa-tRNA-synth_I_CS"/>
</dbReference>
<dbReference type="GO" id="GO:0004830">
    <property type="term" value="F:tryptophan-tRNA ligase activity"/>
    <property type="evidence" value="ECO:0007669"/>
    <property type="project" value="UniProtKB-UniRule"/>
</dbReference>
<proteinExistence type="inferred from homology"/>
<dbReference type="Gene3D" id="3.40.50.620">
    <property type="entry name" value="HUPs"/>
    <property type="match status" value="1"/>
</dbReference>
<dbReference type="NCBIfam" id="TIGR00233">
    <property type="entry name" value="trpS"/>
    <property type="match status" value="1"/>
</dbReference>
<evidence type="ECO:0000256" key="9">
    <source>
        <dbReference type="RuleBase" id="RU363036"/>
    </source>
</evidence>
<evidence type="ECO:0000256" key="8">
    <source>
        <dbReference type="HAMAP-Rule" id="MF_00140"/>
    </source>
</evidence>
<dbReference type="InterPro" id="IPR050203">
    <property type="entry name" value="Trp-tRNA_synthetase"/>
</dbReference>
<dbReference type="Pfam" id="PF00579">
    <property type="entry name" value="tRNA-synt_1b"/>
    <property type="match status" value="1"/>
</dbReference>
<dbReference type="Gene3D" id="1.10.240.10">
    <property type="entry name" value="Tyrosyl-Transfer RNA Synthetase"/>
    <property type="match status" value="1"/>
</dbReference>
<dbReference type="EC" id="6.1.1.2" evidence="8"/>
<dbReference type="InterPro" id="IPR002306">
    <property type="entry name" value="Trp-tRNA-ligase"/>
</dbReference>
<dbReference type="InterPro" id="IPR002305">
    <property type="entry name" value="aa-tRNA-synth_Ic"/>
</dbReference>
<keyword evidence="11" id="KW-1185">Reference proteome</keyword>
<dbReference type="PROSITE" id="PS00178">
    <property type="entry name" value="AA_TRNA_LIGASE_I"/>
    <property type="match status" value="1"/>
</dbReference>
<feature type="binding site" evidence="8">
    <location>
        <begin position="203"/>
        <end position="207"/>
    </location>
    <ligand>
        <name>ATP</name>
        <dbReference type="ChEBI" id="CHEBI:30616"/>
    </ligand>
</feature>
<gene>
    <name evidence="8 10" type="primary">trpS</name>
    <name evidence="10" type="ORF">G7Y85_15470</name>
</gene>
<dbReference type="HAMAP" id="MF_00140_B">
    <property type="entry name" value="Trp_tRNA_synth_B"/>
    <property type="match status" value="1"/>
</dbReference>
<dbReference type="InterPro" id="IPR024109">
    <property type="entry name" value="Trp-tRNA-ligase_bac-type"/>
</dbReference>
<dbReference type="PRINTS" id="PR01039">
    <property type="entry name" value="TRNASYNTHTRP"/>
</dbReference>
<dbReference type="SUPFAM" id="SSF52374">
    <property type="entry name" value="Nucleotidylyl transferase"/>
    <property type="match status" value="1"/>
</dbReference>
<evidence type="ECO:0000313" key="11">
    <source>
        <dbReference type="Proteomes" id="UP000472676"/>
    </source>
</evidence>
<comment type="function">
    <text evidence="8">Catalyzes the attachment of tryptophan to tRNA(Trp).</text>
</comment>
<reference evidence="10 11" key="1">
    <citation type="journal article" date="2014" name="Int. J. Syst. Evol. Microbiol.">
        <title>Solimonas terrae sp. nov., isolated from soil.</title>
        <authorList>
            <person name="Kim S.J."/>
            <person name="Moon J.Y."/>
            <person name="Weon H.Y."/>
            <person name="Ahn J.H."/>
            <person name="Chen W.M."/>
            <person name="Kwon S.W."/>
        </authorList>
    </citation>
    <scope>NUCLEOTIDE SEQUENCE [LARGE SCALE GENOMIC DNA]</scope>
    <source>
        <strain evidence="10 11">KIS83-12</strain>
    </source>
</reference>
<dbReference type="FunFam" id="1.10.240.10:FF:000002">
    <property type="entry name" value="Tryptophan--tRNA ligase"/>
    <property type="match status" value="1"/>
</dbReference>
<dbReference type="EMBL" id="JAAMOW010000008">
    <property type="protein sequence ID" value="NGY06172.1"/>
    <property type="molecule type" value="Genomic_DNA"/>
</dbReference>
<dbReference type="GO" id="GO:0005829">
    <property type="term" value="C:cytosol"/>
    <property type="evidence" value="ECO:0007669"/>
    <property type="project" value="TreeGrafter"/>
</dbReference>
<dbReference type="InterPro" id="IPR014729">
    <property type="entry name" value="Rossmann-like_a/b/a_fold"/>
</dbReference>
<comment type="subcellular location">
    <subcellularLocation>
        <location evidence="8">Cytoplasm</location>
    </subcellularLocation>
</comment>
<evidence type="ECO:0000256" key="1">
    <source>
        <dbReference type="ARBA" id="ARBA00005594"/>
    </source>
</evidence>
<dbReference type="PANTHER" id="PTHR43766:SF1">
    <property type="entry name" value="TRYPTOPHAN--TRNA LIGASE, MITOCHONDRIAL"/>
    <property type="match status" value="1"/>
</dbReference>
<keyword evidence="3 8" id="KW-0547">Nucleotide-binding</keyword>
<organism evidence="10 11">
    <name type="scientific">Solimonas terrae</name>
    <dbReference type="NCBI Taxonomy" id="1396819"/>
    <lineage>
        <taxon>Bacteria</taxon>
        <taxon>Pseudomonadati</taxon>
        <taxon>Pseudomonadota</taxon>
        <taxon>Gammaproteobacteria</taxon>
        <taxon>Nevskiales</taxon>
        <taxon>Nevskiaceae</taxon>
        <taxon>Solimonas</taxon>
    </lineage>
</organism>
<feature type="binding site" evidence="8">
    <location>
        <begin position="19"/>
        <end position="21"/>
    </location>
    <ligand>
        <name>ATP</name>
        <dbReference type="ChEBI" id="CHEBI:30616"/>
    </ligand>
</feature>
<dbReference type="CDD" id="cd00806">
    <property type="entry name" value="TrpRS_core"/>
    <property type="match status" value="1"/>
</dbReference>